<dbReference type="EMBL" id="JANPWB010000011">
    <property type="protein sequence ID" value="KAJ1127729.1"/>
    <property type="molecule type" value="Genomic_DNA"/>
</dbReference>
<organism evidence="2 3">
    <name type="scientific">Pleurodeles waltl</name>
    <name type="common">Iberian ribbed newt</name>
    <dbReference type="NCBI Taxonomy" id="8319"/>
    <lineage>
        <taxon>Eukaryota</taxon>
        <taxon>Metazoa</taxon>
        <taxon>Chordata</taxon>
        <taxon>Craniata</taxon>
        <taxon>Vertebrata</taxon>
        <taxon>Euteleostomi</taxon>
        <taxon>Amphibia</taxon>
        <taxon>Batrachia</taxon>
        <taxon>Caudata</taxon>
        <taxon>Salamandroidea</taxon>
        <taxon>Salamandridae</taxon>
        <taxon>Pleurodelinae</taxon>
        <taxon>Pleurodeles</taxon>
    </lineage>
</organism>
<feature type="compositionally biased region" description="Polar residues" evidence="1">
    <location>
        <begin position="78"/>
        <end position="100"/>
    </location>
</feature>
<keyword evidence="3" id="KW-1185">Reference proteome</keyword>
<feature type="region of interest" description="Disordered" evidence="1">
    <location>
        <begin position="30"/>
        <end position="100"/>
    </location>
</feature>
<feature type="compositionally biased region" description="Low complexity" evidence="1">
    <location>
        <begin position="37"/>
        <end position="46"/>
    </location>
</feature>
<gene>
    <name evidence="2" type="ORF">NDU88_006122</name>
</gene>
<evidence type="ECO:0000256" key="1">
    <source>
        <dbReference type="SAM" id="MobiDB-lite"/>
    </source>
</evidence>
<proteinExistence type="predicted"/>
<name>A0AAV7PLK4_PLEWA</name>
<dbReference type="AlphaFoldDB" id="A0AAV7PLK4"/>
<accession>A0AAV7PLK4</accession>
<evidence type="ECO:0000313" key="2">
    <source>
        <dbReference type="EMBL" id="KAJ1127729.1"/>
    </source>
</evidence>
<sequence>MPSNKASAGKRKGRDPELSQLLKLVLAKLGNDDSDSSDAASNNDVSGTSNSRPRRSPVALRAAFCPKKPRNKGRAPAPQSSPTVVTSPEQSPTPETLVPSSSAASEHLVGGEIVITTQGQGVADVLADIRKSLASLFAPSMRPVVPPSPLPIISVSAALTSVSPTPQVPTQATQVQDPTRQALLVVSRLQATINVPASNPLPTTPWNSNDSL</sequence>
<reference evidence="2" key="1">
    <citation type="journal article" date="2022" name="bioRxiv">
        <title>Sequencing and chromosome-scale assembly of the giantPleurodeles waltlgenome.</title>
        <authorList>
            <person name="Brown T."/>
            <person name="Elewa A."/>
            <person name="Iarovenko S."/>
            <person name="Subramanian E."/>
            <person name="Araus A.J."/>
            <person name="Petzold A."/>
            <person name="Susuki M."/>
            <person name="Suzuki K.-i.T."/>
            <person name="Hayashi T."/>
            <person name="Toyoda A."/>
            <person name="Oliveira C."/>
            <person name="Osipova E."/>
            <person name="Leigh N.D."/>
            <person name="Simon A."/>
            <person name="Yun M.H."/>
        </authorList>
    </citation>
    <scope>NUCLEOTIDE SEQUENCE</scope>
    <source>
        <strain evidence="2">20211129_DDA</strain>
        <tissue evidence="2">Liver</tissue>
    </source>
</reference>
<protein>
    <submittedName>
        <fullName evidence="2">Uncharacterized protein</fullName>
    </submittedName>
</protein>
<comment type="caution">
    <text evidence="2">The sequence shown here is derived from an EMBL/GenBank/DDBJ whole genome shotgun (WGS) entry which is preliminary data.</text>
</comment>
<evidence type="ECO:0000313" key="3">
    <source>
        <dbReference type="Proteomes" id="UP001066276"/>
    </source>
</evidence>
<dbReference type="Proteomes" id="UP001066276">
    <property type="component" value="Chromosome 7"/>
</dbReference>